<keyword evidence="3" id="KW-0804">Transcription</keyword>
<organism evidence="5 6">
    <name type="scientific">Halobacillus salinarum</name>
    <dbReference type="NCBI Taxonomy" id="2932257"/>
    <lineage>
        <taxon>Bacteria</taxon>
        <taxon>Bacillati</taxon>
        <taxon>Bacillota</taxon>
        <taxon>Bacilli</taxon>
        <taxon>Bacillales</taxon>
        <taxon>Bacillaceae</taxon>
        <taxon>Halobacillus</taxon>
    </lineage>
</organism>
<dbReference type="CDD" id="cd06294">
    <property type="entry name" value="PBP1_MalR-like"/>
    <property type="match status" value="1"/>
</dbReference>
<keyword evidence="6" id="KW-1185">Reference proteome</keyword>
<dbReference type="InterPro" id="IPR010982">
    <property type="entry name" value="Lambda_DNA-bd_dom_sf"/>
</dbReference>
<protein>
    <submittedName>
        <fullName evidence="5">LacI family transcriptional regulator</fullName>
    </submittedName>
</protein>
<accession>A0ABY4EL38</accession>
<evidence type="ECO:0000256" key="2">
    <source>
        <dbReference type="ARBA" id="ARBA00023125"/>
    </source>
</evidence>
<dbReference type="SUPFAM" id="SSF47413">
    <property type="entry name" value="lambda repressor-like DNA-binding domains"/>
    <property type="match status" value="1"/>
</dbReference>
<dbReference type="PANTHER" id="PTHR30146">
    <property type="entry name" value="LACI-RELATED TRANSCRIPTIONAL REPRESSOR"/>
    <property type="match status" value="1"/>
</dbReference>
<evidence type="ECO:0000259" key="4">
    <source>
        <dbReference type="PROSITE" id="PS50932"/>
    </source>
</evidence>
<dbReference type="Gene3D" id="1.10.260.40">
    <property type="entry name" value="lambda repressor-like DNA-binding domains"/>
    <property type="match status" value="1"/>
</dbReference>
<dbReference type="SUPFAM" id="SSF53822">
    <property type="entry name" value="Periplasmic binding protein-like I"/>
    <property type="match status" value="1"/>
</dbReference>
<evidence type="ECO:0000256" key="3">
    <source>
        <dbReference type="ARBA" id="ARBA00023163"/>
    </source>
</evidence>
<evidence type="ECO:0000256" key="1">
    <source>
        <dbReference type="ARBA" id="ARBA00023015"/>
    </source>
</evidence>
<feature type="domain" description="HTH lacI-type" evidence="4">
    <location>
        <begin position="3"/>
        <end position="57"/>
    </location>
</feature>
<dbReference type="InterPro" id="IPR028082">
    <property type="entry name" value="Peripla_BP_I"/>
</dbReference>
<gene>
    <name evidence="5" type="ORF">MUN89_02365</name>
</gene>
<dbReference type="InterPro" id="IPR000843">
    <property type="entry name" value="HTH_LacI"/>
</dbReference>
<reference evidence="5 6" key="1">
    <citation type="submission" date="2022-04" db="EMBL/GenBank/DDBJ databases">
        <title>Halobacillus sp. isolated from saltern.</title>
        <authorList>
            <person name="Won M."/>
            <person name="Lee C.-M."/>
            <person name="Woen H.-Y."/>
            <person name="Kwon S.-W."/>
        </authorList>
    </citation>
    <scope>NUCLEOTIDE SEQUENCE [LARGE SCALE GENOMIC DNA]</scope>
    <source>
        <strain evidence="5 6">SSBR10-3</strain>
    </source>
</reference>
<evidence type="ECO:0000313" key="6">
    <source>
        <dbReference type="Proteomes" id="UP000831787"/>
    </source>
</evidence>
<dbReference type="Pfam" id="PF00356">
    <property type="entry name" value="LacI"/>
    <property type="match status" value="1"/>
</dbReference>
<dbReference type="Proteomes" id="UP000831787">
    <property type="component" value="Chromosome"/>
</dbReference>
<dbReference type="RefSeq" id="WP_244711081.1">
    <property type="nucleotide sequence ID" value="NZ_CP095073.1"/>
</dbReference>
<dbReference type="Gene3D" id="3.40.50.2300">
    <property type="match status" value="2"/>
</dbReference>
<sequence>MKVTIKDVARQANVATSTVSRVISNSPKISEETKRRVRKVMDEMGYYLNYNGRILVSQSTQTIGIVTKSVSVQSFDNLFFTELLKGISEASHEQDYSIYLTTGNEEETIYNEVIKMVKGKRVDGVIVLYSKEDDKVVPFLRENNIPFVVLGKPVAHTSETMYVDNDNVQASKEATNYLIDLGHTNIGFIGGDSHYEVARDRLEGYKQAIRAKGWKLDKNLIKNLENHNINEEEVVEELISGPEPPTGLVVTSDFNALKVMRYLGQKGIKIPEEMSVIGFNNTMISQLTNPPLTTVDTQSFQLGHESARNLIDLLKHPSTLMKSIIIPTVIIERDSCARHQASKK</sequence>
<dbReference type="SMART" id="SM00354">
    <property type="entry name" value="HTH_LACI"/>
    <property type="match status" value="1"/>
</dbReference>
<proteinExistence type="predicted"/>
<dbReference type="PROSITE" id="PS50932">
    <property type="entry name" value="HTH_LACI_2"/>
    <property type="match status" value="1"/>
</dbReference>
<dbReference type="PANTHER" id="PTHR30146:SF109">
    <property type="entry name" value="HTH-TYPE TRANSCRIPTIONAL REGULATOR GALS"/>
    <property type="match status" value="1"/>
</dbReference>
<name>A0ABY4EL38_9BACI</name>
<keyword evidence="2" id="KW-0238">DNA-binding</keyword>
<dbReference type="CDD" id="cd01392">
    <property type="entry name" value="HTH_LacI"/>
    <property type="match status" value="1"/>
</dbReference>
<dbReference type="Pfam" id="PF13377">
    <property type="entry name" value="Peripla_BP_3"/>
    <property type="match status" value="1"/>
</dbReference>
<keyword evidence="1" id="KW-0805">Transcription regulation</keyword>
<dbReference type="EMBL" id="CP095073">
    <property type="protein sequence ID" value="UOQ44818.1"/>
    <property type="molecule type" value="Genomic_DNA"/>
</dbReference>
<evidence type="ECO:0000313" key="5">
    <source>
        <dbReference type="EMBL" id="UOQ44818.1"/>
    </source>
</evidence>
<dbReference type="InterPro" id="IPR046335">
    <property type="entry name" value="LacI/GalR-like_sensor"/>
</dbReference>
<dbReference type="PRINTS" id="PR00036">
    <property type="entry name" value="HTHLACI"/>
</dbReference>